<gene>
    <name evidence="1" type="ORF">J2851_000090</name>
</gene>
<dbReference type="Proteomes" id="UP000781958">
    <property type="component" value="Unassembled WGS sequence"/>
</dbReference>
<dbReference type="RefSeq" id="WP_209762242.1">
    <property type="nucleotide sequence ID" value="NZ_JAGINP010000001.1"/>
</dbReference>
<accession>A0ABS4SCQ9</accession>
<protein>
    <submittedName>
        <fullName evidence="1">Uncharacterized protein</fullName>
    </submittedName>
</protein>
<evidence type="ECO:0000313" key="1">
    <source>
        <dbReference type="EMBL" id="MBP2290353.1"/>
    </source>
</evidence>
<sequence>MTDEEAAQAVRAAVAALNEAMAAAARRSIAVELRTTAHQTAEGVERIVAEARLFKRL</sequence>
<comment type="caution">
    <text evidence="1">The sequence shown here is derived from an EMBL/GenBank/DDBJ whole genome shotgun (WGS) entry which is preliminary data.</text>
</comment>
<organism evidence="1 2">
    <name type="scientific">Azospirillum rugosum</name>
    <dbReference type="NCBI Taxonomy" id="416170"/>
    <lineage>
        <taxon>Bacteria</taxon>
        <taxon>Pseudomonadati</taxon>
        <taxon>Pseudomonadota</taxon>
        <taxon>Alphaproteobacteria</taxon>
        <taxon>Rhodospirillales</taxon>
        <taxon>Azospirillaceae</taxon>
        <taxon>Azospirillum</taxon>
    </lineage>
</organism>
<reference evidence="1 2" key="1">
    <citation type="submission" date="2021-03" db="EMBL/GenBank/DDBJ databases">
        <title>Genomic Encyclopedia of Type Strains, Phase III (KMG-III): the genomes of soil and plant-associated and newly described type strains.</title>
        <authorList>
            <person name="Whitman W."/>
        </authorList>
    </citation>
    <scope>NUCLEOTIDE SEQUENCE [LARGE SCALE GENOMIC DNA]</scope>
    <source>
        <strain evidence="1 2">IMMIB AFH-6</strain>
    </source>
</reference>
<dbReference type="EMBL" id="JAGINP010000001">
    <property type="protein sequence ID" value="MBP2290353.1"/>
    <property type="molecule type" value="Genomic_DNA"/>
</dbReference>
<evidence type="ECO:0000313" key="2">
    <source>
        <dbReference type="Proteomes" id="UP000781958"/>
    </source>
</evidence>
<proteinExistence type="predicted"/>
<keyword evidence="2" id="KW-1185">Reference proteome</keyword>
<name>A0ABS4SCQ9_9PROT</name>